<keyword evidence="3" id="KW-1185">Reference proteome</keyword>
<reference evidence="2" key="1">
    <citation type="journal article" date="2022" name="Toxins">
        <title>Genomic Analysis of Sphingopyxis sp. USTB-05 for Biodegrading Cyanobacterial Hepatotoxins.</title>
        <authorList>
            <person name="Liu C."/>
            <person name="Xu Q."/>
            <person name="Zhao Z."/>
            <person name="Zhang H."/>
            <person name="Liu X."/>
            <person name="Yin C."/>
            <person name="Liu Y."/>
            <person name="Yan H."/>
        </authorList>
    </citation>
    <scope>NUCLEOTIDE SEQUENCE</scope>
    <source>
        <strain evidence="2">NBD5</strain>
    </source>
</reference>
<dbReference type="RefSeq" id="WP_252167790.1">
    <property type="nucleotide sequence ID" value="NZ_CP084930.1"/>
</dbReference>
<sequence>MFSHVMLGADDLDAARAFYDAALGALGIAPGQLDARGRLVYSSGSVRFLVTRPIDGAPARPAHGGTIGFAAASPEAVRGWHAAGLAAGGTAIEDPPGIREATENRRLYLAYLRDPAGNKLCAAHRLA</sequence>
<dbReference type="InterPro" id="IPR041581">
    <property type="entry name" value="Glyoxalase_6"/>
</dbReference>
<dbReference type="InterPro" id="IPR037523">
    <property type="entry name" value="VOC_core"/>
</dbReference>
<dbReference type="PROSITE" id="PS51819">
    <property type="entry name" value="VOC"/>
    <property type="match status" value="1"/>
</dbReference>
<evidence type="ECO:0000259" key="1">
    <source>
        <dbReference type="PROSITE" id="PS51819"/>
    </source>
</evidence>
<dbReference type="EMBL" id="CP084930">
    <property type="protein sequence ID" value="USI73983.1"/>
    <property type="molecule type" value="Genomic_DNA"/>
</dbReference>
<dbReference type="InterPro" id="IPR029068">
    <property type="entry name" value="Glyas_Bleomycin-R_OHBP_Dase"/>
</dbReference>
<dbReference type="CDD" id="cd07262">
    <property type="entry name" value="VOC_like"/>
    <property type="match status" value="1"/>
</dbReference>
<dbReference type="PANTHER" id="PTHR35006">
    <property type="entry name" value="GLYOXALASE FAMILY PROTEIN (AFU_ORTHOLOGUE AFUA_5G14830)"/>
    <property type="match status" value="1"/>
</dbReference>
<evidence type="ECO:0000313" key="2">
    <source>
        <dbReference type="EMBL" id="USI73983.1"/>
    </source>
</evidence>
<protein>
    <submittedName>
        <fullName evidence="2">VOC family protein</fullName>
    </submittedName>
</protein>
<dbReference type="Pfam" id="PF18029">
    <property type="entry name" value="Glyoxalase_6"/>
    <property type="match status" value="1"/>
</dbReference>
<dbReference type="Gene3D" id="3.10.180.10">
    <property type="entry name" value="2,3-Dihydroxybiphenyl 1,2-Dioxygenase, domain 1"/>
    <property type="match status" value="1"/>
</dbReference>
<accession>A0ABY4XAU5</accession>
<proteinExistence type="predicted"/>
<name>A0ABY4XAU5_9SPHN</name>
<dbReference type="SUPFAM" id="SSF54593">
    <property type="entry name" value="Glyoxalase/Bleomycin resistance protein/Dihydroxybiphenyl dioxygenase"/>
    <property type="match status" value="1"/>
</dbReference>
<feature type="domain" description="VOC" evidence="1">
    <location>
        <begin position="1"/>
        <end position="125"/>
    </location>
</feature>
<dbReference type="Proteomes" id="UP001056937">
    <property type="component" value="Chromosome 1"/>
</dbReference>
<gene>
    <name evidence="2" type="ORF">LHA26_05830</name>
</gene>
<dbReference type="PANTHER" id="PTHR35006:SF1">
    <property type="entry name" value="BLL2941 PROTEIN"/>
    <property type="match status" value="1"/>
</dbReference>
<organism evidence="2 3">
    <name type="scientific">Sphingomonas morindae</name>
    <dbReference type="NCBI Taxonomy" id="1541170"/>
    <lineage>
        <taxon>Bacteria</taxon>
        <taxon>Pseudomonadati</taxon>
        <taxon>Pseudomonadota</taxon>
        <taxon>Alphaproteobacteria</taxon>
        <taxon>Sphingomonadales</taxon>
        <taxon>Sphingomonadaceae</taxon>
        <taxon>Sphingomonas</taxon>
    </lineage>
</organism>
<evidence type="ECO:0000313" key="3">
    <source>
        <dbReference type="Proteomes" id="UP001056937"/>
    </source>
</evidence>